<sequence>MILPRLISNFSKLMPPVDFQDIKRGSVCQSAPIYEQTPRLDPKKLQGETWDQRNVTVKVVQARRETLLTDGATKGLTLQLGVPVEGLVPLPSLDKNHQTPF</sequence>
<evidence type="ECO:0000313" key="2">
    <source>
        <dbReference type="Proteomes" id="UP000295304"/>
    </source>
</evidence>
<dbReference type="Proteomes" id="UP000295304">
    <property type="component" value="Unassembled WGS sequence"/>
</dbReference>
<proteinExistence type="predicted"/>
<keyword evidence="2" id="KW-1185">Reference proteome</keyword>
<dbReference type="AlphaFoldDB" id="A0A4R3J4W3"/>
<name>A0A4R3J4W3_9PROT</name>
<comment type="caution">
    <text evidence="1">The sequence shown here is derived from an EMBL/GenBank/DDBJ whole genome shotgun (WGS) entry which is preliminary data.</text>
</comment>
<reference evidence="1 2" key="1">
    <citation type="submission" date="2019-03" db="EMBL/GenBank/DDBJ databases">
        <title>Genomic Encyclopedia of Type Strains, Phase IV (KMG-IV): sequencing the most valuable type-strain genomes for metagenomic binning, comparative biology and taxonomic classification.</title>
        <authorList>
            <person name="Goeker M."/>
        </authorList>
    </citation>
    <scope>NUCLEOTIDE SEQUENCE [LARGE SCALE GENOMIC DNA]</scope>
    <source>
        <strain evidence="1 2">DSM 101688</strain>
    </source>
</reference>
<dbReference type="EMBL" id="SLZW01000009">
    <property type="protein sequence ID" value="TCS60848.1"/>
    <property type="molecule type" value="Genomic_DNA"/>
</dbReference>
<evidence type="ECO:0000313" key="1">
    <source>
        <dbReference type="EMBL" id="TCS60848.1"/>
    </source>
</evidence>
<protein>
    <submittedName>
        <fullName evidence="1">Uncharacterized protein</fullName>
    </submittedName>
</protein>
<accession>A0A4R3J4W3</accession>
<organism evidence="1 2">
    <name type="scientific">Varunaivibrio sulfuroxidans</name>
    <dbReference type="NCBI Taxonomy" id="1773489"/>
    <lineage>
        <taxon>Bacteria</taxon>
        <taxon>Pseudomonadati</taxon>
        <taxon>Pseudomonadota</taxon>
        <taxon>Alphaproteobacteria</taxon>
        <taxon>Rhodospirillales</taxon>
        <taxon>Magnetovibrionaceae</taxon>
        <taxon>Varunaivibrio</taxon>
    </lineage>
</organism>
<dbReference type="RefSeq" id="WP_132939682.1">
    <property type="nucleotide sequence ID" value="NZ_CP119676.1"/>
</dbReference>
<gene>
    <name evidence="1" type="ORF">EDD55_1098</name>
</gene>